<dbReference type="Gene3D" id="2.40.160.50">
    <property type="entry name" value="membrane protein fhac: a member of the omp85/tpsb transporter family"/>
    <property type="match status" value="1"/>
</dbReference>
<keyword evidence="1" id="KW-1134">Transmembrane beta strand</keyword>
<evidence type="ECO:0000259" key="5">
    <source>
        <dbReference type="Pfam" id="PF08479"/>
    </source>
</evidence>
<dbReference type="Gene3D" id="3.10.20.310">
    <property type="entry name" value="membrane protein fhac"/>
    <property type="match status" value="1"/>
</dbReference>
<accession>A0A1G4XJD6</accession>
<dbReference type="GO" id="GO:0046819">
    <property type="term" value="P:protein secretion by the type V secretion system"/>
    <property type="evidence" value="ECO:0007669"/>
    <property type="project" value="TreeGrafter"/>
</dbReference>
<dbReference type="EMBL" id="FMUI01000002">
    <property type="protein sequence ID" value="SCX41329.1"/>
    <property type="molecule type" value="Genomic_DNA"/>
</dbReference>
<dbReference type="Pfam" id="PF03865">
    <property type="entry name" value="ShlB"/>
    <property type="match status" value="1"/>
</dbReference>
<feature type="domain" description="Polypeptide-transport-associated ShlB-type" evidence="5">
    <location>
        <begin position="62"/>
        <end position="120"/>
    </location>
</feature>
<evidence type="ECO:0000256" key="3">
    <source>
        <dbReference type="ARBA" id="ARBA00023237"/>
    </source>
</evidence>
<comment type="caution">
    <text evidence="6">The sequence shown here is derived from an EMBL/GenBank/DDBJ whole genome shotgun (WGS) entry which is preliminary data.</text>
</comment>
<name>A0A1G4XJD6_9ENTR</name>
<evidence type="ECO:0000313" key="7">
    <source>
        <dbReference type="Proteomes" id="UP000183569"/>
    </source>
</evidence>
<organism evidence="6 7">
    <name type="scientific">Kosakonia sacchari</name>
    <dbReference type="NCBI Taxonomy" id="1158459"/>
    <lineage>
        <taxon>Bacteria</taxon>
        <taxon>Pseudomonadati</taxon>
        <taxon>Pseudomonadota</taxon>
        <taxon>Gammaproteobacteria</taxon>
        <taxon>Enterobacterales</taxon>
        <taxon>Enterobacteriaceae</taxon>
        <taxon>Kosakonia</taxon>
    </lineage>
</organism>
<sequence length="553" mass="58958">MAAPSAGQLVQPSYAPVQQHTGGGITLPATTGLTAPNGAEKLFVTPAGLLVEGGFPQLASETARIESRVKGRRVSAANLFAAAQELETVYIKAGYLLARVSLPPQQIKDGAPLHVVVTDGYVEKVDASALPDTARSRVESLLQPLVGEKHLTRKALERRLLLAGDTPGVMLKSTLKPGSKPGSTVLIVDGRYDPVAGLVTFDNGLSDELGKYSLGLGGQLNNLTGFGEQVYVRLNGYPRGDNPFTDTQPRNRQWALGVVVPLGTDGLWMNVEGVDSRTKPKTDSGLTSRDHFQRLSSRVGYHWVRARDFNTSTLLSLDVQNETQHLQFNNNDVPFTDDRLRIVRLAQSMDYTTDYDARFASSLTASFGIDGLGARHGTTDLPMSRNGADPDFQKLELTMNYSQPLVDGKVQLSLSGLAQTSFDQALPSSEQASLGGSSWLSAFDSGTVSGDSALAARAEVGLPQPLGAFSWAPDLGSAVMPYVFGSLGSVSQAKPTALEKKEVHGSAYGAGLRLSASQAASPNSALLTLEYARGNQSGESQDNRFNLSLLTFF</sequence>
<gene>
    <name evidence="6" type="ORF">SAMN02927897_01012</name>
</gene>
<proteinExistence type="predicted"/>
<dbReference type="RefSeq" id="WP_017455845.1">
    <property type="nucleotide sequence ID" value="NZ_FMUI01000002.1"/>
</dbReference>
<dbReference type="Pfam" id="PF08479">
    <property type="entry name" value="POTRA_2"/>
    <property type="match status" value="1"/>
</dbReference>
<keyword evidence="3" id="KW-0998">Cell outer membrane</keyword>
<keyword evidence="1" id="KW-0472">Membrane</keyword>
<evidence type="ECO:0000259" key="4">
    <source>
        <dbReference type="Pfam" id="PF03865"/>
    </source>
</evidence>
<dbReference type="PANTHER" id="PTHR34597:SF6">
    <property type="entry name" value="BLR6126 PROTEIN"/>
    <property type="match status" value="1"/>
</dbReference>
<dbReference type="GO" id="GO:0008320">
    <property type="term" value="F:protein transmembrane transporter activity"/>
    <property type="evidence" value="ECO:0007669"/>
    <property type="project" value="TreeGrafter"/>
</dbReference>
<keyword evidence="2" id="KW-0812">Transmembrane</keyword>
<dbReference type="GO" id="GO:0098046">
    <property type="term" value="C:type V protein secretion system complex"/>
    <property type="evidence" value="ECO:0007669"/>
    <property type="project" value="TreeGrafter"/>
</dbReference>
<protein>
    <submittedName>
        <fullName evidence="6">Hemolysin activation/secretion protein</fullName>
    </submittedName>
</protein>
<feature type="domain" description="Haemolysin activator HlyB C-terminal" evidence="4">
    <location>
        <begin position="182"/>
        <end position="510"/>
    </location>
</feature>
<evidence type="ECO:0000313" key="6">
    <source>
        <dbReference type="EMBL" id="SCX41329.1"/>
    </source>
</evidence>
<evidence type="ECO:0000256" key="2">
    <source>
        <dbReference type="ARBA" id="ARBA00022692"/>
    </source>
</evidence>
<dbReference type="AlphaFoldDB" id="A0A1G4XJD6"/>
<evidence type="ECO:0000256" key="1">
    <source>
        <dbReference type="ARBA" id="ARBA00022452"/>
    </source>
</evidence>
<dbReference type="PANTHER" id="PTHR34597">
    <property type="entry name" value="SLR1661 PROTEIN"/>
    <property type="match status" value="1"/>
</dbReference>
<dbReference type="GeneID" id="23845389"/>
<dbReference type="Proteomes" id="UP000183569">
    <property type="component" value="Unassembled WGS sequence"/>
</dbReference>
<dbReference type="InterPro" id="IPR051544">
    <property type="entry name" value="TPS_OM_transporter"/>
</dbReference>
<dbReference type="InterPro" id="IPR013686">
    <property type="entry name" value="Polypept-transport_assoc_ShlB"/>
</dbReference>
<dbReference type="InterPro" id="IPR005565">
    <property type="entry name" value="Hemolysn_activator_HlyB_C"/>
</dbReference>
<reference evidence="6 7" key="1">
    <citation type="submission" date="2016-10" db="EMBL/GenBank/DDBJ databases">
        <authorList>
            <person name="Varghese N."/>
            <person name="Submissions S."/>
        </authorList>
    </citation>
    <scope>NUCLEOTIDE SEQUENCE [LARGE SCALE GENOMIC DNA]</scope>
    <source>
        <strain evidence="6 7">CGMCC 1.12102</strain>
    </source>
</reference>